<name>A0AAV5ATJ3_9AGAM</name>
<gene>
    <name evidence="1" type="ORF">Clacol_010370</name>
</gene>
<protein>
    <submittedName>
        <fullName evidence="1">Uncharacterized protein</fullName>
    </submittedName>
</protein>
<evidence type="ECO:0000313" key="2">
    <source>
        <dbReference type="Proteomes" id="UP001050691"/>
    </source>
</evidence>
<reference evidence="1" key="1">
    <citation type="submission" date="2021-10" db="EMBL/GenBank/DDBJ databases">
        <title>De novo Genome Assembly of Clathrus columnatus (Basidiomycota, Fungi) Using Illumina and Nanopore Sequence Data.</title>
        <authorList>
            <person name="Ogiso-Tanaka E."/>
            <person name="Itagaki H."/>
            <person name="Hosoya T."/>
            <person name="Hosaka K."/>
        </authorList>
    </citation>
    <scope>NUCLEOTIDE SEQUENCE</scope>
    <source>
        <strain evidence="1">MO-923</strain>
    </source>
</reference>
<proteinExistence type="predicted"/>
<dbReference type="Proteomes" id="UP001050691">
    <property type="component" value="Unassembled WGS sequence"/>
</dbReference>
<sequence>MSFPENPAQYIQSTFGRLHESIIAEMGESNDLVNNENEDPDLEPDLGATADHIVFPGGSIRERFACMESEA</sequence>
<accession>A0AAV5ATJ3</accession>
<dbReference type="AlphaFoldDB" id="A0AAV5ATJ3"/>
<evidence type="ECO:0000313" key="1">
    <source>
        <dbReference type="EMBL" id="GJJ16091.1"/>
    </source>
</evidence>
<organism evidence="1 2">
    <name type="scientific">Clathrus columnatus</name>
    <dbReference type="NCBI Taxonomy" id="1419009"/>
    <lineage>
        <taxon>Eukaryota</taxon>
        <taxon>Fungi</taxon>
        <taxon>Dikarya</taxon>
        <taxon>Basidiomycota</taxon>
        <taxon>Agaricomycotina</taxon>
        <taxon>Agaricomycetes</taxon>
        <taxon>Phallomycetidae</taxon>
        <taxon>Phallales</taxon>
        <taxon>Clathraceae</taxon>
        <taxon>Clathrus</taxon>
    </lineage>
</organism>
<keyword evidence="2" id="KW-1185">Reference proteome</keyword>
<comment type="caution">
    <text evidence="1">The sequence shown here is derived from an EMBL/GenBank/DDBJ whole genome shotgun (WGS) entry which is preliminary data.</text>
</comment>
<dbReference type="EMBL" id="BPWL01000012">
    <property type="protein sequence ID" value="GJJ16091.1"/>
    <property type="molecule type" value="Genomic_DNA"/>
</dbReference>